<reference evidence="1 2" key="1">
    <citation type="submission" date="2015-09" db="EMBL/GenBank/DDBJ databases">
        <authorList>
            <consortium name="Pathogen Informatics"/>
        </authorList>
    </citation>
    <scope>NUCLEOTIDE SEQUENCE [LARGE SCALE GENOMIC DNA]</scope>
    <source>
        <strain evidence="1 2">2789STDY5834847</strain>
    </source>
</reference>
<dbReference type="OrthoDB" id="1027557at2"/>
<proteinExistence type="predicted"/>
<evidence type="ECO:0000313" key="2">
    <source>
        <dbReference type="Proteomes" id="UP000095614"/>
    </source>
</evidence>
<name>A0A174HRG4_BACUN</name>
<dbReference type="Proteomes" id="UP000095614">
    <property type="component" value="Unassembled WGS sequence"/>
</dbReference>
<accession>A0A174HRG4</accession>
<evidence type="ECO:0000313" key="1">
    <source>
        <dbReference type="EMBL" id="CUO75435.1"/>
    </source>
</evidence>
<sequence>MRRTIYLQMLYLIDMHKSWIALDGSRSYAPRIIFKRSGALLCTFRTIRLRAIYKHNGYERGTKWSISEYELDRALAVYRKRNPEVKARLKKGAFYMEAKDVNAIVELATYGLLKLELSEFPLYKQR</sequence>
<dbReference type="RefSeq" id="WP_057097646.1">
    <property type="nucleotide sequence ID" value="NZ_CZAF01000004.1"/>
</dbReference>
<organism evidence="1 2">
    <name type="scientific">Bacteroides uniformis</name>
    <dbReference type="NCBI Taxonomy" id="820"/>
    <lineage>
        <taxon>Bacteria</taxon>
        <taxon>Pseudomonadati</taxon>
        <taxon>Bacteroidota</taxon>
        <taxon>Bacteroidia</taxon>
        <taxon>Bacteroidales</taxon>
        <taxon>Bacteroidaceae</taxon>
        <taxon>Bacteroides</taxon>
    </lineage>
</organism>
<dbReference type="EMBL" id="CZAF01000004">
    <property type="protein sequence ID" value="CUO75435.1"/>
    <property type="molecule type" value="Genomic_DNA"/>
</dbReference>
<protein>
    <submittedName>
        <fullName evidence="1">Uncharacterized protein</fullName>
    </submittedName>
</protein>
<dbReference type="AlphaFoldDB" id="A0A174HRG4"/>
<gene>
    <name evidence="1" type="ORF">ERS852462_01426</name>
</gene>